<comment type="caution">
    <text evidence="18">The sequence shown here is derived from an EMBL/GenBank/DDBJ whole genome shotgun (WGS) entry which is preliminary data.</text>
</comment>
<dbReference type="FunFam" id="1.10.287.130:FF:000003">
    <property type="entry name" value="Histidine kinase"/>
    <property type="match status" value="1"/>
</dbReference>
<dbReference type="InterPro" id="IPR036097">
    <property type="entry name" value="HisK_dim/P_sf"/>
</dbReference>
<dbReference type="SUPFAM" id="SSF55874">
    <property type="entry name" value="ATPase domain of HSP90 chaperone/DNA topoisomerase II/histidine kinase"/>
    <property type="match status" value="1"/>
</dbReference>
<dbReference type="SUPFAM" id="SSF47384">
    <property type="entry name" value="Homodimeric domain of signal transducing histidine kinase"/>
    <property type="match status" value="1"/>
</dbReference>
<dbReference type="SMART" id="SM00387">
    <property type="entry name" value="HATPase_c"/>
    <property type="match status" value="1"/>
</dbReference>
<dbReference type="InterPro" id="IPR036890">
    <property type="entry name" value="HATPase_C_sf"/>
</dbReference>
<dbReference type="FunFam" id="3.30.565.10:FF:000010">
    <property type="entry name" value="Sensor histidine kinase RcsC"/>
    <property type="match status" value="1"/>
</dbReference>
<dbReference type="CDD" id="cd00130">
    <property type="entry name" value="PAS"/>
    <property type="match status" value="1"/>
</dbReference>
<evidence type="ECO:0000259" key="17">
    <source>
        <dbReference type="PROSITE" id="PS50112"/>
    </source>
</evidence>
<dbReference type="Gene3D" id="3.40.50.2300">
    <property type="match status" value="1"/>
</dbReference>
<evidence type="ECO:0000256" key="6">
    <source>
        <dbReference type="ARBA" id="ARBA00022679"/>
    </source>
</evidence>
<evidence type="ECO:0000259" key="15">
    <source>
        <dbReference type="PROSITE" id="PS50109"/>
    </source>
</evidence>
<evidence type="ECO:0000256" key="2">
    <source>
        <dbReference type="ARBA" id="ARBA00004651"/>
    </source>
</evidence>
<evidence type="ECO:0000256" key="5">
    <source>
        <dbReference type="ARBA" id="ARBA00022553"/>
    </source>
</evidence>
<evidence type="ECO:0000256" key="7">
    <source>
        <dbReference type="ARBA" id="ARBA00022692"/>
    </source>
</evidence>
<dbReference type="Pfam" id="PF00072">
    <property type="entry name" value="Response_reg"/>
    <property type="match status" value="1"/>
</dbReference>
<keyword evidence="8" id="KW-0547">Nucleotide-binding</keyword>
<dbReference type="SUPFAM" id="SSF55785">
    <property type="entry name" value="PYP-like sensor domain (PAS domain)"/>
    <property type="match status" value="1"/>
</dbReference>
<sequence>MLNSSKHRILLNILTNSSDEILELILKEGKAGFWIQEAHSLAGVYVAPQLLDTLGLLQNDSLVQLPEMLTEIVLPQLDFYAGMNLNESWKRVFFRVHGSGMLEMEATGIRFTDNFEKSFLLFLVRPYITEHKLSSLLNCTTDAVYAVDKNSKIIIWNQSAESLFGYANYEILGQSANLLIPVEKRHEEALVTQRCFWGDSIGKYETSKQTKNGEMIDVIVTMTPIFDPHGIVEGICFIARNNKEYKFVHEEQIRAKKLAEQANVAKSDFLANMSHEIRTPINGIIGFTDLLLKTSLDHSQRDYMRSIQYSANALLDIITDILDFSKIEAGKLELEPENTSLGDLADEVLNIVSFQASQKHIKLRLNIVPELPDYVFIDPIRFKQVVINLLSNAIKFTEKGKIEFSISIVEDQDDQLKKIRISIQDTGIGIAKENQKKIFDAFTQEDFSTTRKYGGTGLGLSISNRILGYMNSKIELNSEVGKGSDFYFDLVLKTFNFSLLDFKPIQGNIEKLLKKPLINEANYSILIAEDNNVNMKLVKAILRKVLPNASLHEAVNGAEAIAFFQTGKADMVFMDIQMPIVNGYEAVKRIRELPVAREIPIIAVTAGTVLGEKDRCIAAGMNDYISKPAVRADFEKMIHLYLIKDTVQV</sequence>
<evidence type="ECO:0000256" key="10">
    <source>
        <dbReference type="ARBA" id="ARBA00022840"/>
    </source>
</evidence>
<dbReference type="PANTHER" id="PTHR45339">
    <property type="entry name" value="HYBRID SIGNAL TRANSDUCTION HISTIDINE KINASE J"/>
    <property type="match status" value="1"/>
</dbReference>
<dbReference type="EC" id="2.7.13.3" evidence="3"/>
<dbReference type="OrthoDB" id="6192248at2"/>
<dbReference type="PROSITE" id="PS50109">
    <property type="entry name" value="HIS_KIN"/>
    <property type="match status" value="1"/>
</dbReference>
<protein>
    <recommendedName>
        <fullName evidence="3">histidine kinase</fullName>
        <ecNumber evidence="3">2.7.13.3</ecNumber>
    </recommendedName>
</protein>
<dbReference type="RefSeq" id="WP_135621824.1">
    <property type="nucleotide sequence ID" value="NZ_RQGD01000010.1"/>
</dbReference>
<dbReference type="InterPro" id="IPR011006">
    <property type="entry name" value="CheY-like_superfamily"/>
</dbReference>
<keyword evidence="9" id="KW-0418">Kinase</keyword>
<dbReference type="InterPro" id="IPR000014">
    <property type="entry name" value="PAS"/>
</dbReference>
<dbReference type="GO" id="GO:0005886">
    <property type="term" value="C:plasma membrane"/>
    <property type="evidence" value="ECO:0007669"/>
    <property type="project" value="UniProtKB-SubCell"/>
</dbReference>
<evidence type="ECO:0000256" key="12">
    <source>
        <dbReference type="ARBA" id="ARBA00023012"/>
    </source>
</evidence>
<keyword evidence="10" id="KW-0067">ATP-binding</keyword>
<evidence type="ECO:0000259" key="16">
    <source>
        <dbReference type="PROSITE" id="PS50110"/>
    </source>
</evidence>
<dbReference type="InterPro" id="IPR001789">
    <property type="entry name" value="Sig_transdc_resp-reg_receiver"/>
</dbReference>
<feature type="domain" description="Response regulatory" evidence="16">
    <location>
        <begin position="524"/>
        <end position="642"/>
    </location>
</feature>
<dbReference type="GO" id="GO:0006355">
    <property type="term" value="P:regulation of DNA-templated transcription"/>
    <property type="evidence" value="ECO:0007669"/>
    <property type="project" value="InterPro"/>
</dbReference>
<evidence type="ECO:0000256" key="4">
    <source>
        <dbReference type="ARBA" id="ARBA00022475"/>
    </source>
</evidence>
<dbReference type="CDD" id="cd00082">
    <property type="entry name" value="HisKA"/>
    <property type="match status" value="1"/>
</dbReference>
<keyword evidence="4" id="KW-1003">Cell membrane</keyword>
<proteinExistence type="predicted"/>
<dbReference type="EMBL" id="RQGD01000010">
    <property type="protein sequence ID" value="TGL62150.1"/>
    <property type="molecule type" value="Genomic_DNA"/>
</dbReference>
<comment type="catalytic activity">
    <reaction evidence="1">
        <text>ATP + protein L-histidine = ADP + protein N-phospho-L-histidine.</text>
        <dbReference type="EC" id="2.7.13.3"/>
    </reaction>
</comment>
<keyword evidence="11" id="KW-1133">Transmembrane helix</keyword>
<dbReference type="InterPro" id="IPR004358">
    <property type="entry name" value="Sig_transdc_His_kin-like_C"/>
</dbReference>
<dbReference type="Pfam" id="PF00512">
    <property type="entry name" value="HisKA"/>
    <property type="match status" value="1"/>
</dbReference>
<dbReference type="PROSITE" id="PS50110">
    <property type="entry name" value="RESPONSE_REGULATORY"/>
    <property type="match status" value="1"/>
</dbReference>
<dbReference type="GO" id="GO:0000155">
    <property type="term" value="F:phosphorelay sensor kinase activity"/>
    <property type="evidence" value="ECO:0007669"/>
    <property type="project" value="InterPro"/>
</dbReference>
<organism evidence="18 19">
    <name type="scientific">Leptospira ognonensis</name>
    <dbReference type="NCBI Taxonomy" id="2484945"/>
    <lineage>
        <taxon>Bacteria</taxon>
        <taxon>Pseudomonadati</taxon>
        <taxon>Spirochaetota</taxon>
        <taxon>Spirochaetia</taxon>
        <taxon>Leptospirales</taxon>
        <taxon>Leptospiraceae</taxon>
        <taxon>Leptospira</taxon>
    </lineage>
</organism>
<name>A0A4R9K9N0_9LEPT</name>
<evidence type="ECO:0000256" key="14">
    <source>
        <dbReference type="PROSITE-ProRule" id="PRU00169"/>
    </source>
</evidence>
<evidence type="ECO:0000256" key="3">
    <source>
        <dbReference type="ARBA" id="ARBA00012438"/>
    </source>
</evidence>
<dbReference type="SMART" id="SM00448">
    <property type="entry name" value="REC"/>
    <property type="match status" value="1"/>
</dbReference>
<evidence type="ECO:0000256" key="8">
    <source>
        <dbReference type="ARBA" id="ARBA00022741"/>
    </source>
</evidence>
<accession>A0A4R9K9N0</accession>
<dbReference type="Gene3D" id="1.10.287.130">
    <property type="match status" value="1"/>
</dbReference>
<dbReference type="InterPro" id="IPR005467">
    <property type="entry name" value="His_kinase_dom"/>
</dbReference>
<evidence type="ECO:0000256" key="9">
    <source>
        <dbReference type="ARBA" id="ARBA00022777"/>
    </source>
</evidence>
<dbReference type="PANTHER" id="PTHR45339:SF1">
    <property type="entry name" value="HYBRID SIGNAL TRANSDUCTION HISTIDINE KINASE J"/>
    <property type="match status" value="1"/>
</dbReference>
<dbReference type="AlphaFoldDB" id="A0A4R9K9N0"/>
<dbReference type="Pfam" id="PF02518">
    <property type="entry name" value="HATPase_c"/>
    <property type="match status" value="1"/>
</dbReference>
<dbReference type="SMART" id="SM00091">
    <property type="entry name" value="PAS"/>
    <property type="match status" value="1"/>
</dbReference>
<feature type="modified residue" description="4-aspartylphosphate" evidence="14">
    <location>
        <position position="575"/>
    </location>
</feature>
<dbReference type="NCBIfam" id="TIGR00229">
    <property type="entry name" value="sensory_box"/>
    <property type="match status" value="1"/>
</dbReference>
<evidence type="ECO:0000313" key="18">
    <source>
        <dbReference type="EMBL" id="TGL62150.1"/>
    </source>
</evidence>
<dbReference type="SUPFAM" id="SSF52172">
    <property type="entry name" value="CheY-like"/>
    <property type="match status" value="1"/>
</dbReference>
<feature type="domain" description="PAS" evidence="17">
    <location>
        <begin position="129"/>
        <end position="181"/>
    </location>
</feature>
<dbReference type="InterPro" id="IPR013767">
    <property type="entry name" value="PAS_fold"/>
</dbReference>
<keyword evidence="6" id="KW-0808">Transferase</keyword>
<dbReference type="Proteomes" id="UP000297693">
    <property type="component" value="Unassembled WGS sequence"/>
</dbReference>
<evidence type="ECO:0000256" key="13">
    <source>
        <dbReference type="ARBA" id="ARBA00023136"/>
    </source>
</evidence>
<reference evidence="18" key="1">
    <citation type="journal article" date="2019" name="PLoS Negl. Trop. Dis.">
        <title>Revisiting the worldwide diversity of Leptospira species in the environment.</title>
        <authorList>
            <person name="Vincent A.T."/>
            <person name="Schiettekatte O."/>
            <person name="Bourhy P."/>
            <person name="Veyrier F.J."/>
            <person name="Picardeau M."/>
        </authorList>
    </citation>
    <scope>NUCLEOTIDE SEQUENCE [LARGE SCALE GENOMIC DNA]</scope>
    <source>
        <strain evidence="18">201702476</strain>
    </source>
</reference>
<keyword evidence="5 14" id="KW-0597">Phosphoprotein</keyword>
<gene>
    <name evidence="18" type="ORF">EHQ58_02800</name>
</gene>
<dbReference type="InterPro" id="IPR003594">
    <property type="entry name" value="HATPase_dom"/>
</dbReference>
<keyword evidence="7" id="KW-0812">Transmembrane</keyword>
<keyword evidence="12" id="KW-0902">Two-component regulatory system</keyword>
<comment type="subcellular location">
    <subcellularLocation>
        <location evidence="2">Cell membrane</location>
        <topology evidence="2">Multi-pass membrane protein</topology>
    </subcellularLocation>
</comment>
<dbReference type="InterPro" id="IPR035965">
    <property type="entry name" value="PAS-like_dom_sf"/>
</dbReference>
<evidence type="ECO:0000256" key="1">
    <source>
        <dbReference type="ARBA" id="ARBA00000085"/>
    </source>
</evidence>
<dbReference type="PRINTS" id="PR00344">
    <property type="entry name" value="BCTRLSENSOR"/>
</dbReference>
<feature type="domain" description="Histidine kinase" evidence="15">
    <location>
        <begin position="272"/>
        <end position="494"/>
    </location>
</feature>
<evidence type="ECO:0000313" key="19">
    <source>
        <dbReference type="Proteomes" id="UP000297693"/>
    </source>
</evidence>
<dbReference type="GO" id="GO:0005524">
    <property type="term" value="F:ATP binding"/>
    <property type="evidence" value="ECO:0007669"/>
    <property type="project" value="UniProtKB-KW"/>
</dbReference>
<keyword evidence="19" id="KW-1185">Reference proteome</keyword>
<dbReference type="CDD" id="cd17546">
    <property type="entry name" value="REC_hyHK_CKI1_RcsC-like"/>
    <property type="match status" value="1"/>
</dbReference>
<dbReference type="CDD" id="cd16922">
    <property type="entry name" value="HATPase_EvgS-ArcB-TorS-like"/>
    <property type="match status" value="1"/>
</dbReference>
<dbReference type="Pfam" id="PF00989">
    <property type="entry name" value="PAS"/>
    <property type="match status" value="1"/>
</dbReference>
<keyword evidence="13" id="KW-0472">Membrane</keyword>
<dbReference type="SMART" id="SM00388">
    <property type="entry name" value="HisKA"/>
    <property type="match status" value="1"/>
</dbReference>
<evidence type="ECO:0000256" key="11">
    <source>
        <dbReference type="ARBA" id="ARBA00022989"/>
    </source>
</evidence>
<dbReference type="PROSITE" id="PS50112">
    <property type="entry name" value="PAS"/>
    <property type="match status" value="1"/>
</dbReference>
<dbReference type="Gene3D" id="3.30.450.20">
    <property type="entry name" value="PAS domain"/>
    <property type="match status" value="1"/>
</dbReference>
<dbReference type="InterPro" id="IPR003661">
    <property type="entry name" value="HisK_dim/P_dom"/>
</dbReference>
<dbReference type="Gene3D" id="3.30.565.10">
    <property type="entry name" value="Histidine kinase-like ATPase, C-terminal domain"/>
    <property type="match status" value="1"/>
</dbReference>